<evidence type="ECO:0000256" key="2">
    <source>
        <dbReference type="ARBA" id="ARBA00022670"/>
    </source>
</evidence>
<dbReference type="InterPro" id="IPR051202">
    <property type="entry name" value="Peptidase_C40"/>
</dbReference>
<keyword evidence="2" id="KW-0645">Protease</keyword>
<gene>
    <name evidence="7" type="ORF">H9786_00495</name>
</gene>
<dbReference type="GO" id="GO:0008234">
    <property type="term" value="F:cysteine-type peptidase activity"/>
    <property type="evidence" value="ECO:0007669"/>
    <property type="project" value="UniProtKB-KW"/>
</dbReference>
<keyword evidence="4" id="KW-0788">Thiol protease</keyword>
<dbReference type="AlphaFoldDB" id="A0A9D2LAF8"/>
<dbReference type="Gene3D" id="2.30.30.40">
    <property type="entry name" value="SH3 Domains"/>
    <property type="match status" value="1"/>
</dbReference>
<dbReference type="PROSITE" id="PS51318">
    <property type="entry name" value="TAT"/>
    <property type="match status" value="1"/>
</dbReference>
<accession>A0A9D2LAF8</accession>
<dbReference type="PANTHER" id="PTHR47053:SF3">
    <property type="entry name" value="GAMMA-D-GLUTAMYL-L-LYSINE DIPEPTIDYL-PEPTIDASE"/>
    <property type="match status" value="1"/>
</dbReference>
<dbReference type="Proteomes" id="UP000823823">
    <property type="component" value="Unassembled WGS sequence"/>
</dbReference>
<dbReference type="InterPro" id="IPR038765">
    <property type="entry name" value="Papain-like_cys_pep_sf"/>
</dbReference>
<dbReference type="EMBL" id="DWZH01000007">
    <property type="protein sequence ID" value="HJB09002.1"/>
    <property type="molecule type" value="Genomic_DNA"/>
</dbReference>
<comment type="similarity">
    <text evidence="1">Belongs to the peptidase C40 family.</text>
</comment>
<reference evidence="7" key="2">
    <citation type="submission" date="2021-04" db="EMBL/GenBank/DDBJ databases">
        <authorList>
            <person name="Gilroy R."/>
        </authorList>
    </citation>
    <scope>NUCLEOTIDE SEQUENCE</scope>
    <source>
        <strain evidence="7">ChiHjej13B12-24818</strain>
    </source>
</reference>
<dbReference type="Gene3D" id="3.90.1720.10">
    <property type="entry name" value="endopeptidase domain like (from Nostoc punctiforme)"/>
    <property type="match status" value="1"/>
</dbReference>
<evidence type="ECO:0000259" key="6">
    <source>
        <dbReference type="PROSITE" id="PS51935"/>
    </source>
</evidence>
<dbReference type="Pfam" id="PF23795">
    <property type="entry name" value="SH3_YKFC_2nd"/>
    <property type="match status" value="1"/>
</dbReference>
<keyword evidence="3" id="KW-0378">Hydrolase</keyword>
<dbReference type="PANTHER" id="PTHR47053">
    <property type="entry name" value="MUREIN DD-ENDOPEPTIDASE MEPH-RELATED"/>
    <property type="match status" value="1"/>
</dbReference>
<dbReference type="InterPro" id="IPR006311">
    <property type="entry name" value="TAT_signal"/>
</dbReference>
<comment type="caution">
    <text evidence="7">The sequence shown here is derived from an EMBL/GenBank/DDBJ whole genome shotgun (WGS) entry which is preliminary data.</text>
</comment>
<dbReference type="PROSITE" id="PS51935">
    <property type="entry name" value="NLPC_P60"/>
    <property type="match status" value="1"/>
</dbReference>
<proteinExistence type="inferred from homology"/>
<dbReference type="GO" id="GO:0006508">
    <property type="term" value="P:proteolysis"/>
    <property type="evidence" value="ECO:0007669"/>
    <property type="project" value="UniProtKB-KW"/>
</dbReference>
<dbReference type="InterPro" id="IPR000064">
    <property type="entry name" value="NLP_P60_dom"/>
</dbReference>
<dbReference type="InterPro" id="IPR057812">
    <property type="entry name" value="SH3_YKFC_2nd"/>
</dbReference>
<evidence type="ECO:0000313" key="7">
    <source>
        <dbReference type="EMBL" id="HJB09002.1"/>
    </source>
</evidence>
<feature type="domain" description="NlpC/P60" evidence="6">
    <location>
        <begin position="237"/>
        <end position="363"/>
    </location>
</feature>
<dbReference type="Pfam" id="PF00877">
    <property type="entry name" value="NLPC_P60"/>
    <property type="match status" value="1"/>
</dbReference>
<evidence type="ECO:0000313" key="8">
    <source>
        <dbReference type="Proteomes" id="UP000823823"/>
    </source>
</evidence>
<evidence type="ECO:0000256" key="5">
    <source>
        <dbReference type="SAM" id="SignalP"/>
    </source>
</evidence>
<feature type="chain" id="PRO_5039436986" evidence="5">
    <location>
        <begin position="41"/>
        <end position="365"/>
    </location>
</feature>
<evidence type="ECO:0000256" key="1">
    <source>
        <dbReference type="ARBA" id="ARBA00007074"/>
    </source>
</evidence>
<dbReference type="SUPFAM" id="SSF54001">
    <property type="entry name" value="Cysteine proteinases"/>
    <property type="match status" value="1"/>
</dbReference>
<name>A0A9D2LAF8_9MICO</name>
<keyword evidence="5" id="KW-0732">Signal</keyword>
<evidence type="ECO:0000256" key="3">
    <source>
        <dbReference type="ARBA" id="ARBA00022801"/>
    </source>
</evidence>
<reference evidence="7" key="1">
    <citation type="journal article" date="2021" name="PeerJ">
        <title>Extensive microbial diversity within the chicken gut microbiome revealed by metagenomics and culture.</title>
        <authorList>
            <person name="Gilroy R."/>
            <person name="Ravi A."/>
            <person name="Getino M."/>
            <person name="Pursley I."/>
            <person name="Horton D.L."/>
            <person name="Alikhan N.F."/>
            <person name="Baker D."/>
            <person name="Gharbi K."/>
            <person name="Hall N."/>
            <person name="Watson M."/>
            <person name="Adriaenssens E.M."/>
            <person name="Foster-Nyarko E."/>
            <person name="Jarju S."/>
            <person name="Secka A."/>
            <person name="Antonio M."/>
            <person name="Oren A."/>
            <person name="Chaudhuri R.R."/>
            <person name="La Ragione R."/>
            <person name="Hildebrand F."/>
            <person name="Pallen M.J."/>
        </authorList>
    </citation>
    <scope>NUCLEOTIDE SEQUENCE</scope>
    <source>
        <strain evidence="7">ChiHjej13B12-24818</strain>
    </source>
</reference>
<feature type="signal peptide" evidence="5">
    <location>
        <begin position="1"/>
        <end position="40"/>
    </location>
</feature>
<sequence>MSPTLPLSSARFSRRAGFTLAATGAAGGAAALLGAGSAPAAATAPAGHGGRGPRPGHSALIAVSAATVWVEPELDRPGIDDPSLGNPVDLDAWNANMEDTETRQWLTGKLETQGVLGSRVLVDEVDGDWAKVVVTHQPTPRDERGYPGWMPVAQLVVDRRFERLAETISTATVTALRSRLSGTPSGEDPGIEVSFDTILPVLGRTDGAVKVAVPGSRPQYLPASDVVVRAPGEEAPTPSVEDVIATGERFLGLRYLWAGVSAWGFDCSGYTFTLFHHHGITLGRDAGDQMNHSGLTPVDREDLRRGDLVFFATEPGGDSIRHVALYLGDDLIMQAPNASRSVEIMSLTEYDPTGEYAGARRVLES</sequence>
<evidence type="ECO:0000256" key="4">
    <source>
        <dbReference type="ARBA" id="ARBA00022807"/>
    </source>
</evidence>
<organism evidence="7 8">
    <name type="scientific">Candidatus Brachybacterium merdavium</name>
    <dbReference type="NCBI Taxonomy" id="2838513"/>
    <lineage>
        <taxon>Bacteria</taxon>
        <taxon>Bacillati</taxon>
        <taxon>Actinomycetota</taxon>
        <taxon>Actinomycetes</taxon>
        <taxon>Micrococcales</taxon>
        <taxon>Dermabacteraceae</taxon>
        <taxon>Brachybacterium</taxon>
    </lineage>
</organism>
<protein>
    <submittedName>
        <fullName evidence="7">C40 family peptidase</fullName>
    </submittedName>
</protein>